<evidence type="ECO:0000256" key="1">
    <source>
        <dbReference type="ARBA" id="ARBA00001206"/>
    </source>
</evidence>
<feature type="binding site" evidence="16">
    <location>
        <position position="129"/>
    </location>
    <ligand>
        <name>K(+)</name>
        <dbReference type="ChEBI" id="CHEBI:29103"/>
    </ligand>
</feature>
<name>A0A938X5E4_9FIRM</name>
<dbReference type="CDD" id="cd24015">
    <property type="entry name" value="ASKHA_NBD_PanK-III"/>
    <property type="match status" value="1"/>
</dbReference>
<feature type="binding site" evidence="16">
    <location>
        <position position="184"/>
    </location>
    <ligand>
        <name>substrate</name>
    </ligand>
</feature>
<protein>
    <recommendedName>
        <fullName evidence="15 16">Type III pantothenate kinase</fullName>
        <ecNumber evidence="6 16">2.7.1.33</ecNumber>
    </recommendedName>
    <alternativeName>
        <fullName evidence="16">PanK-III</fullName>
    </alternativeName>
    <alternativeName>
        <fullName evidence="16">Pantothenic acid kinase</fullName>
    </alternativeName>
</protein>
<evidence type="ECO:0000256" key="3">
    <source>
        <dbReference type="ARBA" id="ARBA00004496"/>
    </source>
</evidence>
<comment type="caution">
    <text evidence="16">Lacks conserved residue(s) required for the propagation of feature annotation.</text>
</comment>
<dbReference type="PANTHER" id="PTHR34265">
    <property type="entry name" value="TYPE III PANTOTHENATE KINASE"/>
    <property type="match status" value="1"/>
</dbReference>
<dbReference type="GO" id="GO:0004594">
    <property type="term" value="F:pantothenate kinase activity"/>
    <property type="evidence" value="ECO:0007669"/>
    <property type="project" value="UniProtKB-UniRule"/>
</dbReference>
<keyword evidence="16" id="KW-0479">Metal-binding</keyword>
<dbReference type="GO" id="GO:0005524">
    <property type="term" value="F:ATP binding"/>
    <property type="evidence" value="ECO:0007669"/>
    <property type="project" value="UniProtKB-UniRule"/>
</dbReference>
<evidence type="ECO:0000256" key="7">
    <source>
        <dbReference type="ARBA" id="ARBA00022490"/>
    </source>
</evidence>
<keyword evidence="18" id="KW-1185">Reference proteome</keyword>
<evidence type="ECO:0000256" key="14">
    <source>
        <dbReference type="ARBA" id="ARBA00038036"/>
    </source>
</evidence>
<comment type="subunit">
    <text evidence="5 16">Homodimer.</text>
</comment>
<evidence type="ECO:0000256" key="9">
    <source>
        <dbReference type="ARBA" id="ARBA00022741"/>
    </source>
</evidence>
<keyword evidence="11 16" id="KW-0067">ATP-binding</keyword>
<dbReference type="PANTHER" id="PTHR34265:SF1">
    <property type="entry name" value="TYPE III PANTOTHENATE KINASE"/>
    <property type="match status" value="1"/>
</dbReference>
<evidence type="ECO:0000256" key="13">
    <source>
        <dbReference type="ARBA" id="ARBA00022993"/>
    </source>
</evidence>
<dbReference type="EC" id="2.7.1.33" evidence="6 16"/>
<dbReference type="InterPro" id="IPR043129">
    <property type="entry name" value="ATPase_NBD"/>
</dbReference>
<keyword evidence="9 16" id="KW-0547">Nucleotide-binding</keyword>
<dbReference type="HAMAP" id="MF_01274">
    <property type="entry name" value="Pantothen_kinase_3"/>
    <property type="match status" value="1"/>
</dbReference>
<keyword evidence="8 16" id="KW-0808">Transferase</keyword>
<keyword evidence="10 16" id="KW-0418">Kinase</keyword>
<organism evidence="17 18">
    <name type="scientific">Merdimmobilis hominis</name>
    <dbReference type="NCBI Taxonomy" id="2897707"/>
    <lineage>
        <taxon>Bacteria</taxon>
        <taxon>Bacillati</taxon>
        <taxon>Bacillota</taxon>
        <taxon>Clostridia</taxon>
        <taxon>Eubacteriales</taxon>
        <taxon>Oscillospiraceae</taxon>
        <taxon>Merdimmobilis</taxon>
    </lineage>
</organism>
<sequence>MVLTIQVGNADSVIGGFVQDKRRFTSRIGTDLSKTADEYTVLLNNLLMLNGCSFEPLDGAIIASVVPPLASVWKEAAARIVNGPVLVVSPGIKTGLNIKIDDPAILGADLVSAAVGALKKGSMPCIIADLGAVTKLSVLDKNGSFLGVSILAGVSISLDALSRSSALLPSVEFAQIDHVIGTNSVDSMLSGALYGTASMLEGMVSRIEAELGQPAHVILTGRMANAIAPCCRLSVMIDEYLSLHGLYAIYKRNTKRMHVDS</sequence>
<comment type="catalytic activity">
    <reaction evidence="1 16">
        <text>(R)-pantothenate + ATP = (R)-4'-phosphopantothenate + ADP + H(+)</text>
        <dbReference type="Rhea" id="RHEA:16373"/>
        <dbReference type="ChEBI" id="CHEBI:10986"/>
        <dbReference type="ChEBI" id="CHEBI:15378"/>
        <dbReference type="ChEBI" id="CHEBI:29032"/>
        <dbReference type="ChEBI" id="CHEBI:30616"/>
        <dbReference type="ChEBI" id="CHEBI:456216"/>
        <dbReference type="EC" id="2.7.1.33"/>
    </reaction>
</comment>
<dbReference type="AlphaFoldDB" id="A0A938X5E4"/>
<dbReference type="Pfam" id="PF03309">
    <property type="entry name" value="Pan_kinase"/>
    <property type="match status" value="1"/>
</dbReference>
<evidence type="ECO:0000256" key="8">
    <source>
        <dbReference type="ARBA" id="ARBA00022679"/>
    </source>
</evidence>
<comment type="cofactor">
    <cofactor evidence="16">
        <name>NH4(+)</name>
        <dbReference type="ChEBI" id="CHEBI:28938"/>
    </cofactor>
    <cofactor evidence="16">
        <name>K(+)</name>
        <dbReference type="ChEBI" id="CHEBI:29103"/>
    </cofactor>
    <text evidence="16">A monovalent cation. Ammonium or potassium.</text>
</comment>
<dbReference type="RefSeq" id="WP_204446619.1">
    <property type="nucleotide sequence ID" value="NZ_JACJKY010000011.1"/>
</dbReference>
<dbReference type="InterPro" id="IPR004619">
    <property type="entry name" value="Type_III_PanK"/>
</dbReference>
<feature type="binding site" evidence="16">
    <location>
        <begin position="107"/>
        <end position="110"/>
    </location>
    <ligand>
        <name>substrate</name>
    </ligand>
</feature>
<proteinExistence type="inferred from homology"/>
<comment type="caution">
    <text evidence="17">The sequence shown here is derived from an EMBL/GenBank/DDBJ whole genome shotgun (WGS) entry which is preliminary data.</text>
</comment>
<keyword evidence="12 16" id="KW-0630">Potassium</keyword>
<evidence type="ECO:0000256" key="16">
    <source>
        <dbReference type="HAMAP-Rule" id="MF_01274"/>
    </source>
</evidence>
<comment type="subcellular location">
    <subcellularLocation>
        <location evidence="3 16">Cytoplasm</location>
    </subcellularLocation>
</comment>
<evidence type="ECO:0000313" key="17">
    <source>
        <dbReference type="EMBL" id="MBM6921062.1"/>
    </source>
</evidence>
<comment type="cofactor">
    <cofactor evidence="2">
        <name>K(+)</name>
        <dbReference type="ChEBI" id="CHEBI:29103"/>
    </cofactor>
</comment>
<evidence type="ECO:0000256" key="6">
    <source>
        <dbReference type="ARBA" id="ARBA00012102"/>
    </source>
</evidence>
<evidence type="ECO:0000256" key="12">
    <source>
        <dbReference type="ARBA" id="ARBA00022958"/>
    </source>
</evidence>
<evidence type="ECO:0000256" key="2">
    <source>
        <dbReference type="ARBA" id="ARBA00001958"/>
    </source>
</evidence>
<evidence type="ECO:0000256" key="11">
    <source>
        <dbReference type="ARBA" id="ARBA00022840"/>
    </source>
</evidence>
<evidence type="ECO:0000256" key="5">
    <source>
        <dbReference type="ARBA" id="ARBA00011738"/>
    </source>
</evidence>
<keyword evidence="7 16" id="KW-0963">Cytoplasm</keyword>
<dbReference type="Gene3D" id="3.30.420.40">
    <property type="match status" value="2"/>
</dbReference>
<dbReference type="SUPFAM" id="SSF53067">
    <property type="entry name" value="Actin-like ATPase domain"/>
    <property type="match status" value="2"/>
</dbReference>
<comment type="function">
    <text evidence="16">Catalyzes the phosphorylation of pantothenate (Pan), the first step in CoA biosynthesis.</text>
</comment>
<evidence type="ECO:0000313" key="18">
    <source>
        <dbReference type="Proteomes" id="UP000774750"/>
    </source>
</evidence>
<comment type="similarity">
    <text evidence="14 16">Belongs to the type III pantothenate kinase family.</text>
</comment>
<feature type="active site" description="Proton acceptor" evidence="16">
    <location>
        <position position="109"/>
    </location>
</feature>
<dbReference type="GO" id="GO:0046872">
    <property type="term" value="F:metal ion binding"/>
    <property type="evidence" value="ECO:0007669"/>
    <property type="project" value="UniProtKB-KW"/>
</dbReference>
<dbReference type="EMBL" id="JACJKY010000011">
    <property type="protein sequence ID" value="MBM6921062.1"/>
    <property type="molecule type" value="Genomic_DNA"/>
</dbReference>
<dbReference type="GO" id="GO:0005737">
    <property type="term" value="C:cytoplasm"/>
    <property type="evidence" value="ECO:0007669"/>
    <property type="project" value="UniProtKB-SubCell"/>
</dbReference>
<comment type="pathway">
    <text evidence="4 16">Cofactor biosynthesis; coenzyme A biosynthesis; CoA from (R)-pantothenate: step 1/5.</text>
</comment>
<keyword evidence="13 16" id="KW-0173">Coenzyme A biosynthesis</keyword>
<dbReference type="NCBIfam" id="TIGR00671">
    <property type="entry name" value="baf"/>
    <property type="match status" value="1"/>
</dbReference>
<accession>A0A938X5E4</accession>
<feature type="binding site" evidence="16">
    <location>
        <begin position="6"/>
        <end position="13"/>
    </location>
    <ligand>
        <name>ATP</name>
        <dbReference type="ChEBI" id="CHEBI:30616"/>
    </ligand>
</feature>
<evidence type="ECO:0000256" key="4">
    <source>
        <dbReference type="ARBA" id="ARBA00005225"/>
    </source>
</evidence>
<dbReference type="GO" id="GO:0015937">
    <property type="term" value="P:coenzyme A biosynthetic process"/>
    <property type="evidence" value="ECO:0007669"/>
    <property type="project" value="UniProtKB-UniRule"/>
</dbReference>
<reference evidence="17" key="1">
    <citation type="submission" date="2020-08" db="EMBL/GenBank/DDBJ databases">
        <authorList>
            <person name="Cejkova D."/>
            <person name="Kubasova T."/>
            <person name="Jahodarova E."/>
            <person name="Rychlik I."/>
        </authorList>
    </citation>
    <scope>NUCLEOTIDE SEQUENCE</scope>
    <source>
        <strain evidence="17">An559</strain>
    </source>
</reference>
<evidence type="ECO:0000256" key="15">
    <source>
        <dbReference type="ARBA" id="ARBA00040883"/>
    </source>
</evidence>
<dbReference type="Proteomes" id="UP000774750">
    <property type="component" value="Unassembled WGS sequence"/>
</dbReference>
<gene>
    <name evidence="16" type="primary">coaX</name>
    <name evidence="17" type="ORF">H6A12_07845</name>
</gene>
<evidence type="ECO:0000256" key="10">
    <source>
        <dbReference type="ARBA" id="ARBA00022777"/>
    </source>
</evidence>
<reference evidence="17" key="2">
    <citation type="journal article" date="2021" name="Sci. Rep.">
        <title>The distribution of antibiotic resistance genes in chicken gut microbiota commensals.</title>
        <authorList>
            <person name="Juricova H."/>
            <person name="Matiasovicova J."/>
            <person name="Kubasova T."/>
            <person name="Cejkova D."/>
            <person name="Rychlik I."/>
        </authorList>
    </citation>
    <scope>NUCLEOTIDE SEQUENCE</scope>
    <source>
        <strain evidence="17">An559</strain>
    </source>
</reference>